<name>A0A839A932_9HYPH</name>
<dbReference type="AlphaFoldDB" id="A0A839A932"/>
<dbReference type="Proteomes" id="UP000541109">
    <property type="component" value="Unassembled WGS sequence"/>
</dbReference>
<dbReference type="RefSeq" id="WP_182161301.1">
    <property type="nucleotide sequence ID" value="NZ_JACFXV010000013.1"/>
</dbReference>
<evidence type="ECO:0000313" key="1">
    <source>
        <dbReference type="EMBL" id="MBA5775645.1"/>
    </source>
</evidence>
<reference evidence="1 2" key="1">
    <citation type="submission" date="2020-07" db="EMBL/GenBank/DDBJ databases">
        <title>Stappia sp., F7233, whole genome shotgun sequencing project.</title>
        <authorList>
            <person name="Jiang S."/>
            <person name="Liu Z.W."/>
            <person name="Du Z.J."/>
        </authorList>
    </citation>
    <scope>NUCLEOTIDE SEQUENCE [LARGE SCALE GENOMIC DNA]</scope>
    <source>
        <strain evidence="1 2">F7233</strain>
    </source>
</reference>
<sequence>MARSIFRNVLIIKRSEILKDRAVFDEIEKERIKIGATVADLCAEAGMSRQNYYRWRRGTGGIMQETREALTSALKRLRRDKKSGN</sequence>
<proteinExistence type="predicted"/>
<gene>
    <name evidence="1" type="ORF">H2509_00740</name>
</gene>
<organism evidence="1 2">
    <name type="scientific">Stappia albiluteola</name>
    <dbReference type="NCBI Taxonomy" id="2758565"/>
    <lineage>
        <taxon>Bacteria</taxon>
        <taxon>Pseudomonadati</taxon>
        <taxon>Pseudomonadota</taxon>
        <taxon>Alphaproteobacteria</taxon>
        <taxon>Hyphomicrobiales</taxon>
        <taxon>Stappiaceae</taxon>
        <taxon>Stappia</taxon>
    </lineage>
</organism>
<dbReference type="Gene3D" id="1.10.260.40">
    <property type="entry name" value="lambda repressor-like DNA-binding domains"/>
    <property type="match status" value="1"/>
</dbReference>
<dbReference type="InterPro" id="IPR002514">
    <property type="entry name" value="Transposase_8"/>
</dbReference>
<dbReference type="Pfam" id="PF01527">
    <property type="entry name" value="HTH_Tnp_1"/>
    <property type="match status" value="1"/>
</dbReference>
<dbReference type="EMBL" id="JACFXV010000013">
    <property type="protein sequence ID" value="MBA5775645.1"/>
    <property type="molecule type" value="Genomic_DNA"/>
</dbReference>
<dbReference type="GO" id="GO:0003677">
    <property type="term" value="F:DNA binding"/>
    <property type="evidence" value="ECO:0007669"/>
    <property type="project" value="InterPro"/>
</dbReference>
<protein>
    <submittedName>
        <fullName evidence="1">Transposase</fullName>
    </submittedName>
</protein>
<comment type="caution">
    <text evidence="1">The sequence shown here is derived from an EMBL/GenBank/DDBJ whole genome shotgun (WGS) entry which is preliminary data.</text>
</comment>
<dbReference type="GO" id="GO:0004803">
    <property type="term" value="F:transposase activity"/>
    <property type="evidence" value="ECO:0007669"/>
    <property type="project" value="InterPro"/>
</dbReference>
<dbReference type="InterPro" id="IPR010982">
    <property type="entry name" value="Lambda_DNA-bd_dom_sf"/>
</dbReference>
<dbReference type="SUPFAM" id="SSF47413">
    <property type="entry name" value="lambda repressor-like DNA-binding domains"/>
    <property type="match status" value="1"/>
</dbReference>
<evidence type="ECO:0000313" key="2">
    <source>
        <dbReference type="Proteomes" id="UP000541109"/>
    </source>
</evidence>
<accession>A0A839A932</accession>
<keyword evidence="2" id="KW-1185">Reference proteome</keyword>
<dbReference type="GO" id="GO:0006313">
    <property type="term" value="P:DNA transposition"/>
    <property type="evidence" value="ECO:0007669"/>
    <property type="project" value="InterPro"/>
</dbReference>